<reference evidence="1" key="1">
    <citation type="submission" date="2017-07" db="EMBL/GenBank/DDBJ databases">
        <authorList>
            <person name="Mikheyev A."/>
            <person name="Grau M."/>
        </authorList>
    </citation>
    <scope>NUCLEOTIDE SEQUENCE</scope>
    <source>
        <tissue evidence="1">Venom_gland</tissue>
    </source>
</reference>
<organism evidence="1">
    <name type="scientific">Micrurus lemniscatus lemniscatus</name>
    <dbReference type="NCBI Taxonomy" id="129467"/>
    <lineage>
        <taxon>Eukaryota</taxon>
        <taxon>Metazoa</taxon>
        <taxon>Chordata</taxon>
        <taxon>Craniata</taxon>
        <taxon>Vertebrata</taxon>
        <taxon>Euteleostomi</taxon>
        <taxon>Lepidosauria</taxon>
        <taxon>Squamata</taxon>
        <taxon>Bifurcata</taxon>
        <taxon>Unidentata</taxon>
        <taxon>Episquamata</taxon>
        <taxon>Toxicofera</taxon>
        <taxon>Serpentes</taxon>
        <taxon>Colubroidea</taxon>
        <taxon>Elapidae</taxon>
        <taxon>Elapinae</taxon>
        <taxon>Micrurus</taxon>
    </lineage>
</organism>
<protein>
    <submittedName>
        <fullName evidence="1">Uncharacterized protein</fullName>
    </submittedName>
</protein>
<accession>A0A2D4HAN9</accession>
<dbReference type="EMBL" id="IACK01019324">
    <property type="protein sequence ID" value="LAA69041.1"/>
    <property type="molecule type" value="Transcribed_RNA"/>
</dbReference>
<reference evidence="1" key="2">
    <citation type="submission" date="2017-11" db="EMBL/GenBank/DDBJ databases">
        <title>Coralsnake Venomics: Analyses of Venom Gland Transcriptomes and Proteomes of Six Brazilian Taxa.</title>
        <authorList>
            <person name="Aird S.D."/>
            <person name="Jorge da Silva N."/>
            <person name="Qiu L."/>
            <person name="Villar-Briones A."/>
            <person name="Aparecida-Saddi V."/>
            <person name="Campos-Telles M.P."/>
            <person name="Grau M."/>
            <person name="Mikheyev A.S."/>
        </authorList>
    </citation>
    <scope>NUCLEOTIDE SEQUENCE</scope>
    <source>
        <tissue evidence="1">Venom_gland</tissue>
    </source>
</reference>
<sequence length="100" mass="11338">MITEPSNVLLQIINNVAINMLREKNAHYLPKILEESNVKLPGIHYPPVLSYSRTATYLECPEVQGVQCSETVLKKLTDSMNGRLMTVIEKKGDYWSLGFL</sequence>
<name>A0A2D4HAN9_MICLE</name>
<evidence type="ECO:0000313" key="1">
    <source>
        <dbReference type="EMBL" id="LAA69041.1"/>
    </source>
</evidence>
<proteinExistence type="predicted"/>
<dbReference type="AlphaFoldDB" id="A0A2D4HAN9"/>